<dbReference type="PANTHER" id="PTHR30146">
    <property type="entry name" value="LACI-RELATED TRANSCRIPTIONAL REPRESSOR"/>
    <property type="match status" value="1"/>
</dbReference>
<sequence length="335" mass="35924">MVTLKELAQLAGVSTMTVSNVLNQRTDKVSPATREKIEALVTQLHYVPNQNARSLAGADSLLIAVIDYTETVEDTQLVFSAPFMAALISELESAVRAAHHFMLVRHVNSVEEIALLQQNWQLAGLVIVGMAPAYLAKVLASVHVPVAFIDTPITAIELKTLAPKQRVGVFALDDAGGAKAAVAELLAGGAKHLGFLGYSFTATGVESRRLAGYREALQASGEPVYVLPAGEAAFATVAWRAEHHQLDAVVTTADTLAAQLMAYLHAHTRLKIPQDLSIVGFDDQPFAAWMEMTTVAQDTAARALAAVDFLTVSKTPLLLTTQPVKLIRRGTTRQP</sequence>
<dbReference type="InterPro" id="IPR046335">
    <property type="entry name" value="LacI/GalR-like_sensor"/>
</dbReference>
<protein>
    <submittedName>
        <fullName evidence="5">LacI family DNA-binding transcriptional regulator</fullName>
    </submittedName>
</protein>
<evidence type="ECO:0000256" key="2">
    <source>
        <dbReference type="ARBA" id="ARBA00023125"/>
    </source>
</evidence>
<dbReference type="Pfam" id="PF13377">
    <property type="entry name" value="Peripla_BP_3"/>
    <property type="match status" value="1"/>
</dbReference>
<keyword evidence="2 5" id="KW-0238">DNA-binding</keyword>
<keyword evidence="1" id="KW-0805">Transcription regulation</keyword>
<evidence type="ECO:0000259" key="4">
    <source>
        <dbReference type="PROSITE" id="PS50932"/>
    </source>
</evidence>
<comment type="caution">
    <text evidence="5">The sequence shown here is derived from an EMBL/GenBank/DDBJ whole genome shotgun (WGS) entry which is preliminary data.</text>
</comment>
<name>A0ABW4E3C9_9LACO</name>
<keyword evidence="3" id="KW-0804">Transcription</keyword>
<dbReference type="InterPro" id="IPR028082">
    <property type="entry name" value="Peripla_BP_I"/>
</dbReference>
<dbReference type="SUPFAM" id="SSF53822">
    <property type="entry name" value="Periplasmic binding protein-like I"/>
    <property type="match status" value="1"/>
</dbReference>
<dbReference type="CDD" id="cd01392">
    <property type="entry name" value="HTH_LacI"/>
    <property type="match status" value="1"/>
</dbReference>
<dbReference type="Pfam" id="PF00356">
    <property type="entry name" value="LacI"/>
    <property type="match status" value="1"/>
</dbReference>
<feature type="domain" description="HTH lacI-type" evidence="4">
    <location>
        <begin position="2"/>
        <end position="57"/>
    </location>
</feature>
<dbReference type="CDD" id="cd06267">
    <property type="entry name" value="PBP1_LacI_sugar_binding-like"/>
    <property type="match status" value="1"/>
</dbReference>
<dbReference type="PROSITE" id="PS50932">
    <property type="entry name" value="HTH_LACI_2"/>
    <property type="match status" value="1"/>
</dbReference>
<reference evidence="6" key="1">
    <citation type="journal article" date="2019" name="Int. J. Syst. Evol. Microbiol.">
        <title>The Global Catalogue of Microorganisms (GCM) 10K type strain sequencing project: providing services to taxonomists for standard genome sequencing and annotation.</title>
        <authorList>
            <consortium name="The Broad Institute Genomics Platform"/>
            <consortium name="The Broad Institute Genome Sequencing Center for Infectious Disease"/>
            <person name="Wu L."/>
            <person name="Ma J."/>
        </authorList>
    </citation>
    <scope>NUCLEOTIDE SEQUENCE [LARGE SCALE GENOMIC DNA]</scope>
    <source>
        <strain evidence="6">CCM 8903</strain>
    </source>
</reference>
<keyword evidence="6" id="KW-1185">Reference proteome</keyword>
<evidence type="ECO:0000256" key="3">
    <source>
        <dbReference type="ARBA" id="ARBA00023163"/>
    </source>
</evidence>
<dbReference type="InterPro" id="IPR010982">
    <property type="entry name" value="Lambda_DNA-bd_dom_sf"/>
</dbReference>
<dbReference type="Gene3D" id="1.10.260.40">
    <property type="entry name" value="lambda repressor-like DNA-binding domains"/>
    <property type="match status" value="1"/>
</dbReference>
<dbReference type="SUPFAM" id="SSF47413">
    <property type="entry name" value="lambda repressor-like DNA-binding domains"/>
    <property type="match status" value="1"/>
</dbReference>
<gene>
    <name evidence="5" type="ORF">ACFQ5J_04050</name>
</gene>
<dbReference type="SMART" id="SM00354">
    <property type="entry name" value="HTH_LACI"/>
    <property type="match status" value="1"/>
</dbReference>
<dbReference type="PANTHER" id="PTHR30146:SF109">
    <property type="entry name" value="HTH-TYPE TRANSCRIPTIONAL REGULATOR GALS"/>
    <property type="match status" value="1"/>
</dbReference>
<dbReference type="GO" id="GO:0003677">
    <property type="term" value="F:DNA binding"/>
    <property type="evidence" value="ECO:0007669"/>
    <property type="project" value="UniProtKB-KW"/>
</dbReference>
<accession>A0ABW4E3C9</accession>
<dbReference type="RefSeq" id="WP_125753317.1">
    <property type="nucleotide sequence ID" value="NZ_JBHTON010000008.1"/>
</dbReference>
<evidence type="ECO:0000256" key="1">
    <source>
        <dbReference type="ARBA" id="ARBA00023015"/>
    </source>
</evidence>
<evidence type="ECO:0000313" key="6">
    <source>
        <dbReference type="Proteomes" id="UP001597252"/>
    </source>
</evidence>
<proteinExistence type="predicted"/>
<dbReference type="Gene3D" id="3.40.50.2300">
    <property type="match status" value="2"/>
</dbReference>
<dbReference type="Proteomes" id="UP001597252">
    <property type="component" value="Unassembled WGS sequence"/>
</dbReference>
<dbReference type="EMBL" id="JBHTON010000008">
    <property type="protein sequence ID" value="MFD1484404.1"/>
    <property type="molecule type" value="Genomic_DNA"/>
</dbReference>
<dbReference type="InterPro" id="IPR000843">
    <property type="entry name" value="HTH_LacI"/>
</dbReference>
<evidence type="ECO:0000313" key="5">
    <source>
        <dbReference type="EMBL" id="MFD1484404.1"/>
    </source>
</evidence>
<dbReference type="PROSITE" id="PS00356">
    <property type="entry name" value="HTH_LACI_1"/>
    <property type="match status" value="1"/>
</dbReference>
<organism evidence="5 6">
    <name type="scientific">Lacticaseibacillus baoqingensis</name>
    <dbReference type="NCBI Taxonomy" id="2486013"/>
    <lineage>
        <taxon>Bacteria</taxon>
        <taxon>Bacillati</taxon>
        <taxon>Bacillota</taxon>
        <taxon>Bacilli</taxon>
        <taxon>Lactobacillales</taxon>
        <taxon>Lactobacillaceae</taxon>
        <taxon>Lacticaseibacillus</taxon>
    </lineage>
</organism>